<dbReference type="AlphaFoldDB" id="A0AAE4NVD6"/>
<gene>
    <name evidence="2" type="ORF">RBI02_02230</name>
</gene>
<comment type="caution">
    <text evidence="2">The sequence shown here is derived from an EMBL/GenBank/DDBJ whole genome shotgun (WGS) entry which is preliminary data.</text>
</comment>
<name>A0AAE4NVD6_9EURY</name>
<dbReference type="EMBL" id="JAVDZE010000001">
    <property type="protein sequence ID" value="MDV3103367.1"/>
    <property type="molecule type" value="Genomic_DNA"/>
</dbReference>
<dbReference type="Pfam" id="PF05168">
    <property type="entry name" value="HEPN"/>
    <property type="match status" value="1"/>
</dbReference>
<dbReference type="Proteomes" id="UP001245683">
    <property type="component" value="Unassembled WGS sequence"/>
</dbReference>
<dbReference type="SMART" id="SM00748">
    <property type="entry name" value="HEPN"/>
    <property type="match status" value="1"/>
</dbReference>
<dbReference type="Gene3D" id="1.20.120.330">
    <property type="entry name" value="Nucleotidyltransferases domain 2"/>
    <property type="match status" value="1"/>
</dbReference>
<evidence type="ECO:0000313" key="3">
    <source>
        <dbReference type="Proteomes" id="UP001245683"/>
    </source>
</evidence>
<evidence type="ECO:0000259" key="1">
    <source>
        <dbReference type="PROSITE" id="PS50910"/>
    </source>
</evidence>
<dbReference type="PROSITE" id="PS50910">
    <property type="entry name" value="HEPN"/>
    <property type="match status" value="1"/>
</dbReference>
<protein>
    <submittedName>
        <fullName evidence="2">HEPN domain-containing protein</fullName>
    </submittedName>
</protein>
<sequence length="134" mass="15481">MFDREEFERWLAQAEYTLKSAQNDLSAGFYSWACFKAQQAGEYAMKALLLGMGVMAYGHSIKKLLDILSQYVEVPEELFDEARLLDRHYIPPRYPDAYIEGAPYEYYGKKDAENAIASSKRILDFVRRVAGEME</sequence>
<dbReference type="RefSeq" id="WP_010477480.1">
    <property type="nucleotide sequence ID" value="NZ_JAVDZE010000001.1"/>
</dbReference>
<dbReference type="InterPro" id="IPR007842">
    <property type="entry name" value="HEPN_dom"/>
</dbReference>
<evidence type="ECO:0000313" key="2">
    <source>
        <dbReference type="EMBL" id="MDV3103367.1"/>
    </source>
</evidence>
<accession>A0AAE4NVD6</accession>
<organism evidence="2 3">
    <name type="scientific">Thermococcus waiotapuensis</name>
    <dbReference type="NCBI Taxonomy" id="90909"/>
    <lineage>
        <taxon>Archaea</taxon>
        <taxon>Methanobacteriati</taxon>
        <taxon>Methanobacteriota</taxon>
        <taxon>Thermococci</taxon>
        <taxon>Thermococcales</taxon>
        <taxon>Thermococcaceae</taxon>
        <taxon>Thermococcus</taxon>
    </lineage>
</organism>
<keyword evidence="3" id="KW-1185">Reference proteome</keyword>
<feature type="domain" description="HEPN" evidence="1">
    <location>
        <begin position="11"/>
        <end position="122"/>
    </location>
</feature>
<dbReference type="SUPFAM" id="SSF81593">
    <property type="entry name" value="Nucleotidyltransferase substrate binding subunit/domain"/>
    <property type="match status" value="1"/>
</dbReference>
<proteinExistence type="predicted"/>
<reference evidence="2 3" key="1">
    <citation type="submission" date="2023-08" db="EMBL/GenBank/DDBJ databases">
        <title>Draft genome sequence of Thermococcus waiotapuensis WT1T, a thermophilic sulphur-dependent archaeon from order Thermococcales.</title>
        <authorList>
            <person name="Manners S.H."/>
            <person name="Carere C.R."/>
            <person name="Dhami M.K."/>
            <person name="Dobson R.C.J."/>
            <person name="Stott M.B."/>
        </authorList>
    </citation>
    <scope>NUCLEOTIDE SEQUENCE [LARGE SCALE GENOMIC DNA]</scope>
    <source>
        <strain evidence="2 3">WT1</strain>
    </source>
</reference>